<organism evidence="3 4">
    <name type="scientific">Nocardioides marinquilinus</name>
    <dbReference type="NCBI Taxonomy" id="1210400"/>
    <lineage>
        <taxon>Bacteria</taxon>
        <taxon>Bacillati</taxon>
        <taxon>Actinomycetota</taxon>
        <taxon>Actinomycetes</taxon>
        <taxon>Propionibacteriales</taxon>
        <taxon>Nocardioidaceae</taxon>
        <taxon>Nocardioides</taxon>
    </lineage>
</organism>
<dbReference type="EMBL" id="BAABKG010000002">
    <property type="protein sequence ID" value="GAA5147712.1"/>
    <property type="molecule type" value="Genomic_DNA"/>
</dbReference>
<gene>
    <name evidence="3" type="ORF">GCM10023340_20530</name>
</gene>
<feature type="domain" description="THUMP-like" evidence="2">
    <location>
        <begin position="327"/>
        <end position="398"/>
    </location>
</feature>
<dbReference type="SUPFAM" id="SSF53335">
    <property type="entry name" value="S-adenosyl-L-methionine-dependent methyltransferases"/>
    <property type="match status" value="1"/>
</dbReference>
<dbReference type="RefSeq" id="WP_345457883.1">
    <property type="nucleotide sequence ID" value="NZ_BAABKG010000002.1"/>
</dbReference>
<dbReference type="Gene3D" id="3.40.50.150">
    <property type="entry name" value="Vaccinia Virus protein VP39"/>
    <property type="match status" value="1"/>
</dbReference>
<evidence type="ECO:0000259" key="2">
    <source>
        <dbReference type="Pfam" id="PF18096"/>
    </source>
</evidence>
<evidence type="ECO:0000259" key="1">
    <source>
        <dbReference type="Pfam" id="PF13649"/>
    </source>
</evidence>
<feature type="domain" description="Methyltransferase" evidence="1">
    <location>
        <begin position="107"/>
        <end position="171"/>
    </location>
</feature>
<protein>
    <submittedName>
        <fullName evidence="3">Class I SAM-dependent methyltransferase</fullName>
    </submittedName>
</protein>
<evidence type="ECO:0000313" key="4">
    <source>
        <dbReference type="Proteomes" id="UP001500221"/>
    </source>
</evidence>
<reference evidence="4" key="1">
    <citation type="journal article" date="2019" name="Int. J. Syst. Evol. Microbiol.">
        <title>The Global Catalogue of Microorganisms (GCM) 10K type strain sequencing project: providing services to taxonomists for standard genome sequencing and annotation.</title>
        <authorList>
            <consortium name="The Broad Institute Genomics Platform"/>
            <consortium name="The Broad Institute Genome Sequencing Center for Infectious Disease"/>
            <person name="Wu L."/>
            <person name="Ma J."/>
        </authorList>
    </citation>
    <scope>NUCLEOTIDE SEQUENCE [LARGE SCALE GENOMIC DNA]</scope>
    <source>
        <strain evidence="4">JCM 18459</strain>
    </source>
</reference>
<dbReference type="Proteomes" id="UP001500221">
    <property type="component" value="Unassembled WGS sequence"/>
</dbReference>
<dbReference type="Pfam" id="PF18096">
    <property type="entry name" value="Thump_like"/>
    <property type="match status" value="1"/>
</dbReference>
<accession>A0ABP9PMT8</accession>
<dbReference type="InterPro" id="IPR041698">
    <property type="entry name" value="Methyltransf_25"/>
</dbReference>
<dbReference type="InterPro" id="IPR041497">
    <property type="entry name" value="Thump-like"/>
</dbReference>
<comment type="caution">
    <text evidence="3">The sequence shown here is derived from an EMBL/GenBank/DDBJ whole genome shotgun (WGS) entry which is preliminary data.</text>
</comment>
<dbReference type="InterPro" id="IPR029063">
    <property type="entry name" value="SAM-dependent_MTases_sf"/>
</dbReference>
<keyword evidence="3" id="KW-0808">Transferase</keyword>
<sequence>MDLDAFRWLLTDDGQALLTRAGEQVEQAEQVGGDELAVQTELRRHAEPAQVAVALTQVGLRRRAAAKFGPSAARMYFTHDGLEQATRLPVARHRAGRLDAFGAGTLIDLGCGIGGDLVAAAEAGLTCAGVDLDPVRVEVARANLAALGLPGAVSVADATRLDTSPFDVAFADPARRSARGRTFRVDDWTPSWSFVESLLRRDACVKTAPGVPHSLLPEGVEAEWVSDHGEVKEAALWSGRLASARRRATVIGDGGLATLTEDDDPGLSPSSADGVAVREVGAFLYEPDGAVIRAGLVTAVAAGVQGGLVDEHLAYVTSDASFRTPFARGYRVLETLPYREKQLRAALRERGVGRLTIKKRGVDVVPDQLRKRLDLRGDAEATIVLTRAAGHGTALLVDPF</sequence>
<evidence type="ECO:0000313" key="3">
    <source>
        <dbReference type="EMBL" id="GAA5147712.1"/>
    </source>
</evidence>
<dbReference type="GO" id="GO:0008168">
    <property type="term" value="F:methyltransferase activity"/>
    <property type="evidence" value="ECO:0007669"/>
    <property type="project" value="UniProtKB-KW"/>
</dbReference>
<dbReference type="PANTHER" id="PTHR14741:SF32">
    <property type="entry name" value="TRIMETHYLGUANOSINE SYNTHASE"/>
    <property type="match status" value="1"/>
</dbReference>
<dbReference type="PANTHER" id="PTHR14741">
    <property type="entry name" value="S-ADENOSYLMETHIONINE-DEPENDENT METHYLTRANSFERASE RELATED"/>
    <property type="match status" value="1"/>
</dbReference>
<keyword evidence="4" id="KW-1185">Reference proteome</keyword>
<proteinExistence type="predicted"/>
<dbReference type="CDD" id="cd02440">
    <property type="entry name" value="AdoMet_MTases"/>
    <property type="match status" value="1"/>
</dbReference>
<dbReference type="Pfam" id="PF13649">
    <property type="entry name" value="Methyltransf_25"/>
    <property type="match status" value="1"/>
</dbReference>
<dbReference type="GO" id="GO:0032259">
    <property type="term" value="P:methylation"/>
    <property type="evidence" value="ECO:0007669"/>
    <property type="project" value="UniProtKB-KW"/>
</dbReference>
<keyword evidence="3" id="KW-0489">Methyltransferase</keyword>
<name>A0ABP9PMT8_9ACTN</name>